<name>A0AAU9J406_9CILI</name>
<comment type="caution">
    <text evidence="1">The sequence shown here is derived from an EMBL/GenBank/DDBJ whole genome shotgun (WGS) entry which is preliminary data.</text>
</comment>
<dbReference type="EMBL" id="CAJZBQ010000013">
    <property type="protein sequence ID" value="CAG9315399.1"/>
    <property type="molecule type" value="Genomic_DNA"/>
</dbReference>
<evidence type="ECO:0000313" key="1">
    <source>
        <dbReference type="EMBL" id="CAG9315399.1"/>
    </source>
</evidence>
<protein>
    <submittedName>
        <fullName evidence="1">Uncharacterized protein</fullName>
    </submittedName>
</protein>
<keyword evidence="2" id="KW-1185">Reference proteome</keyword>
<sequence>MIFYNNFTSLIENPLLLVWNDSLEIPKNQEQFLFGLYKICKHELNMEIFSELIKIPYTIGINQIASPSFHNFPVFPDSPDSPIKSKRFFQENISTDIYTKQIKEIEGIILNSLIITIINQLCKGDQALLLNLSNFNPKNSHMDIYVELTSLEINDELLSKKVFFMKKTVTGISKFLKELKESIMSMDLRETQFLEDNFTIIKSCFNSASQPVIFKETRFSNIQGIENFISTANAYDILSIINCITYDKLEEQSISFKFLFKWIESSWLPYSKFILRFLSKKNTESPEAEKKYLIWKLKNCDVVREYENYGKWNSLPRSKFEEFCLLWIFAVRNKHQIIEKYEHLIKDVYQKILDFNDPTDEEINSFFYFLFTILSSSSSELYCNIGEYIDRVVDKIRTSIIKIILKLKDECVFNEKEFIQSLDCIFPICNMKVLLKIFTIKEGFGGNFISHYLERHLQLSEDEYRQRVKYALDILEEYICHYRKYLDIAILDNLYEKVKIENFWNDNLYKDILKRLTQIQIESGSYSQSFLDKYFENLTLQNQDSIDFKGWTDNFKILFIYMFFSKTIEEKQRKQQLIFEYINRFASDILIFISNVDINQIFSILKLSCGLIPNLQQSLSETFKRIINESIQVPYLNWQKGTGKLIDLHGEILELNFDEPCILIPDMIKHVFNRIISYLDFSFSDSEDI</sequence>
<reference evidence="1" key="1">
    <citation type="submission" date="2021-09" db="EMBL/GenBank/DDBJ databases">
        <authorList>
            <consortium name="AG Swart"/>
            <person name="Singh M."/>
            <person name="Singh A."/>
            <person name="Seah K."/>
            <person name="Emmerich C."/>
        </authorList>
    </citation>
    <scope>NUCLEOTIDE SEQUENCE</scope>
    <source>
        <strain evidence="1">ATCC30299</strain>
    </source>
</reference>
<evidence type="ECO:0000313" key="2">
    <source>
        <dbReference type="Proteomes" id="UP001162131"/>
    </source>
</evidence>
<dbReference type="AlphaFoldDB" id="A0AAU9J406"/>
<proteinExistence type="predicted"/>
<dbReference type="Proteomes" id="UP001162131">
    <property type="component" value="Unassembled WGS sequence"/>
</dbReference>
<gene>
    <name evidence="1" type="ORF">BSTOLATCC_MIC13172</name>
</gene>
<accession>A0AAU9J406</accession>
<organism evidence="1 2">
    <name type="scientific">Blepharisma stoltei</name>
    <dbReference type="NCBI Taxonomy" id="1481888"/>
    <lineage>
        <taxon>Eukaryota</taxon>
        <taxon>Sar</taxon>
        <taxon>Alveolata</taxon>
        <taxon>Ciliophora</taxon>
        <taxon>Postciliodesmatophora</taxon>
        <taxon>Heterotrichea</taxon>
        <taxon>Heterotrichida</taxon>
        <taxon>Blepharismidae</taxon>
        <taxon>Blepharisma</taxon>
    </lineage>
</organism>